<dbReference type="SUPFAM" id="SSF55931">
    <property type="entry name" value="Glutamine synthetase/guanido kinase"/>
    <property type="match status" value="1"/>
</dbReference>
<dbReference type="InterPro" id="IPR022414">
    <property type="entry name" value="ATP-guanido_PTrfase_cat"/>
</dbReference>
<comment type="caution">
    <text evidence="1">Lacks conserved residue(s) required for the propagation of feature annotation.</text>
</comment>
<dbReference type="OrthoDB" id="9791353at2"/>
<comment type="similarity">
    <text evidence="1">Belongs to the ATP:guanido phosphotransferase family.</text>
</comment>
<protein>
    <submittedName>
        <fullName evidence="2">ATP--guanido phosphotransferase</fullName>
    </submittedName>
</protein>
<dbReference type="KEGG" id="lua:D4A81_06455"/>
<dbReference type="InterPro" id="IPR000749">
    <property type="entry name" value="ATP-guanido_PTrfase"/>
</dbReference>
<proteinExistence type="inferred from homology"/>
<dbReference type="InterPro" id="IPR023660">
    <property type="entry name" value="Arg_Kinase"/>
</dbReference>
<evidence type="ECO:0000313" key="2">
    <source>
        <dbReference type="EMBL" id="AYB00822.1"/>
    </source>
</evidence>
<dbReference type="EMBL" id="CP032364">
    <property type="protein sequence ID" value="AYB00822.1"/>
    <property type="molecule type" value="Genomic_DNA"/>
</dbReference>
<dbReference type="InterPro" id="IPR014746">
    <property type="entry name" value="Gln_synth/guanido_kin_cat_dom"/>
</dbReference>
<feature type="binding site" evidence="1">
    <location>
        <position position="115"/>
    </location>
    <ligand>
        <name>ATP</name>
        <dbReference type="ChEBI" id="CHEBI:30616"/>
    </ligand>
</feature>
<keyword evidence="3" id="KW-1185">Reference proteome</keyword>
<organism evidence="2 3">
    <name type="scientific">Lachnoanaerobaculum umeaense</name>
    <dbReference type="NCBI Taxonomy" id="617123"/>
    <lineage>
        <taxon>Bacteria</taxon>
        <taxon>Bacillati</taxon>
        <taxon>Bacillota</taxon>
        <taxon>Clostridia</taxon>
        <taxon>Lachnospirales</taxon>
        <taxon>Lachnospiraceae</taxon>
        <taxon>Lachnoanaerobaculum</taxon>
    </lineage>
</organism>
<keyword evidence="1 2" id="KW-0808">Transferase</keyword>
<keyword evidence="1" id="KW-0418">Kinase</keyword>
<dbReference type="GO" id="GO:0005615">
    <property type="term" value="C:extracellular space"/>
    <property type="evidence" value="ECO:0007669"/>
    <property type="project" value="TreeGrafter"/>
</dbReference>
<feature type="binding site" evidence="1">
    <location>
        <begin position="197"/>
        <end position="202"/>
    </location>
    <ligand>
        <name>ATP</name>
        <dbReference type="ChEBI" id="CHEBI:30616"/>
    </ligand>
</feature>
<feature type="binding site" evidence="1">
    <location>
        <begin position="166"/>
        <end position="170"/>
    </location>
    <ligand>
        <name>ATP</name>
        <dbReference type="ChEBI" id="CHEBI:30616"/>
    </ligand>
</feature>
<accession>A0A385Q3A7</accession>
<gene>
    <name evidence="2" type="ORF">D4A81_06455</name>
</gene>
<evidence type="ECO:0000313" key="3">
    <source>
        <dbReference type="Proteomes" id="UP000265562"/>
    </source>
</evidence>
<feature type="binding site" evidence="1">
    <location>
        <begin position="16"/>
        <end position="20"/>
    </location>
    <ligand>
        <name>ATP</name>
        <dbReference type="ChEBI" id="CHEBI:30616"/>
    </ligand>
</feature>
<dbReference type="PROSITE" id="PS51510">
    <property type="entry name" value="PHOSPHAGEN_KINASE_C"/>
    <property type="match status" value="1"/>
</dbReference>
<reference evidence="2 3" key="1">
    <citation type="submission" date="2018-09" db="EMBL/GenBank/DDBJ databases">
        <title>Genome sequencing of Lachnoanaerobaculum umeaense DSM 23576.</title>
        <authorList>
            <person name="Kook J.-K."/>
            <person name="Park S.-N."/>
            <person name="Lim Y.K."/>
        </authorList>
    </citation>
    <scope>NUCLEOTIDE SEQUENCE [LARGE SCALE GENOMIC DNA]</scope>
    <source>
        <strain evidence="3">DSM 23576 \ CCUG 58757</strain>
    </source>
</reference>
<dbReference type="GO" id="GO:0005524">
    <property type="term" value="F:ATP binding"/>
    <property type="evidence" value="ECO:0007669"/>
    <property type="project" value="UniProtKB-UniRule"/>
</dbReference>
<dbReference type="CDD" id="cd07930">
    <property type="entry name" value="bacterial_phosphagen_kinase"/>
    <property type="match status" value="1"/>
</dbReference>
<keyword evidence="1" id="KW-0547">Nucleotide-binding</keyword>
<dbReference type="PANTHER" id="PTHR11547">
    <property type="entry name" value="ARGININE OR CREATINE KINASE"/>
    <property type="match status" value="1"/>
</dbReference>
<sequence>MWYDNVSLKTDYNYISSRIRLARNFDDALFPDKLSDAQAGQLVDNTIFELSNMSTDLGIHTSAKILDRVSEIDRMSMYDRKILNMTLAKKKTPTGIILSDDEDISVVINGDDHIRLQTLSVGITLYDLLERANKIDDYINEHFEYAFNEKYGYLTTYPTNIGTGLRAAIVLHLPASTHSKGFSKLVSNVGRFGVSIRGLHGEGRENFGSLFEISNPKTLGISEKEIVDTVIKVANQLNANEGKLRESLINEKRLEKQDEAYKSYGVLKYARKLSLKDALSFLSSLMMGTADGLIELTNESKIYALMIGAQSSNLLKMTGRPLNEDEIDEIRAEYIRENIGDLK</sequence>
<dbReference type="AlphaFoldDB" id="A0A385Q3A7"/>
<keyword evidence="1" id="KW-0067">ATP-binding</keyword>
<dbReference type="GO" id="GO:0046314">
    <property type="term" value="P:phosphocreatine biosynthetic process"/>
    <property type="evidence" value="ECO:0007669"/>
    <property type="project" value="InterPro"/>
</dbReference>
<dbReference type="Pfam" id="PF00217">
    <property type="entry name" value="ATP-gua_Ptrans"/>
    <property type="match status" value="1"/>
</dbReference>
<evidence type="ECO:0000256" key="1">
    <source>
        <dbReference type="PROSITE-ProRule" id="PRU00843"/>
    </source>
</evidence>
<dbReference type="PANTHER" id="PTHR11547:SF38">
    <property type="entry name" value="ARGININE KINASE 1-RELATED"/>
    <property type="match status" value="1"/>
</dbReference>
<dbReference type="Gene3D" id="3.30.590.10">
    <property type="entry name" value="Glutamine synthetase/guanido kinase, catalytic domain"/>
    <property type="match status" value="1"/>
</dbReference>
<name>A0A385Q3A7_9FIRM</name>
<dbReference type="Proteomes" id="UP000265562">
    <property type="component" value="Chromosome"/>
</dbReference>
<dbReference type="GO" id="GO:0004111">
    <property type="term" value="F:creatine kinase activity"/>
    <property type="evidence" value="ECO:0007669"/>
    <property type="project" value="InterPro"/>
</dbReference>
<dbReference type="RefSeq" id="WP_111524892.1">
    <property type="nucleotide sequence ID" value="NZ_CP032364.1"/>
</dbReference>